<dbReference type="AlphaFoldDB" id="A0A7I8D6K0"/>
<feature type="domain" description="Impact N-terminal" evidence="2">
    <location>
        <begin position="20"/>
        <end position="123"/>
    </location>
</feature>
<organism evidence="4 5">
    <name type="scientific">Solibaculum mannosilyticum</name>
    <dbReference type="NCBI Taxonomy" id="2780922"/>
    <lineage>
        <taxon>Bacteria</taxon>
        <taxon>Bacillati</taxon>
        <taxon>Bacillota</taxon>
        <taxon>Clostridia</taxon>
        <taxon>Eubacteriales</taxon>
        <taxon>Oscillospiraceae</taxon>
        <taxon>Solibaculum</taxon>
    </lineage>
</organism>
<dbReference type="EMBL" id="AP023321">
    <property type="protein sequence ID" value="BCI61109.1"/>
    <property type="molecule type" value="Genomic_DNA"/>
</dbReference>
<evidence type="ECO:0000259" key="2">
    <source>
        <dbReference type="Pfam" id="PF01205"/>
    </source>
</evidence>
<gene>
    <name evidence="4" type="ORF">C12CBH8_17480</name>
</gene>
<dbReference type="Proteomes" id="UP000593890">
    <property type="component" value="Chromosome"/>
</dbReference>
<dbReference type="Pfam" id="PF09186">
    <property type="entry name" value="DUF1949"/>
    <property type="match status" value="1"/>
</dbReference>
<sequence length="214" mass="23581">MSMRPYLTILHPGEDEFVEKRSRFIGRIRPVTTEQQALDFINEMRAKHWDATHNCYAYVLREGQTRRYSDDGEPQGTAGVPMLDVLLGAGLTDVAVVVTRYFGGVLLGTGGLVRAYSKGARVAVDATGIVTMQPCQLGMVTCDYNQYGRISALIPQLGGKVEDAQFGMVVVVNFSIPCEQVGALEKALADATRGEIIPRLTEIRYMPCEKGFDR</sequence>
<dbReference type="InterPro" id="IPR023582">
    <property type="entry name" value="Impact"/>
</dbReference>
<name>A0A7I8D6K0_9FIRM</name>
<dbReference type="GO" id="GO:0006446">
    <property type="term" value="P:regulation of translational initiation"/>
    <property type="evidence" value="ECO:0007669"/>
    <property type="project" value="TreeGrafter"/>
</dbReference>
<dbReference type="InterPro" id="IPR036956">
    <property type="entry name" value="Impact_N_sf"/>
</dbReference>
<dbReference type="InterPro" id="IPR035647">
    <property type="entry name" value="EFG_III/V"/>
</dbReference>
<dbReference type="InterPro" id="IPR015796">
    <property type="entry name" value="Impact_YigZ-like"/>
</dbReference>
<evidence type="ECO:0000256" key="1">
    <source>
        <dbReference type="ARBA" id="ARBA00007665"/>
    </source>
</evidence>
<dbReference type="InterPro" id="IPR001498">
    <property type="entry name" value="Impact_N"/>
</dbReference>
<dbReference type="KEGG" id="sman:C12CBH8_17480"/>
<dbReference type="PANTHER" id="PTHR16301">
    <property type="entry name" value="IMPACT-RELATED"/>
    <property type="match status" value="1"/>
</dbReference>
<dbReference type="InterPro" id="IPR015269">
    <property type="entry name" value="UPF0029_Impact_C"/>
</dbReference>
<dbReference type="InterPro" id="IPR020568">
    <property type="entry name" value="Ribosomal_Su5_D2-typ_SF"/>
</dbReference>
<evidence type="ECO:0000313" key="4">
    <source>
        <dbReference type="EMBL" id="BCI61109.1"/>
    </source>
</evidence>
<feature type="domain" description="UPF0029" evidence="3">
    <location>
        <begin position="140"/>
        <end position="194"/>
    </location>
</feature>
<dbReference type="InterPro" id="IPR020569">
    <property type="entry name" value="UPF0029_Impact_CS"/>
</dbReference>
<evidence type="ECO:0000313" key="5">
    <source>
        <dbReference type="Proteomes" id="UP000593890"/>
    </source>
</evidence>
<protein>
    <submittedName>
        <fullName evidence="4">YigZ family protein</fullName>
    </submittedName>
</protein>
<dbReference type="SUPFAM" id="SSF54980">
    <property type="entry name" value="EF-G C-terminal domain-like"/>
    <property type="match status" value="1"/>
</dbReference>
<dbReference type="Pfam" id="PF01205">
    <property type="entry name" value="Impact_N"/>
    <property type="match status" value="1"/>
</dbReference>
<comment type="similarity">
    <text evidence="1">Belongs to the IMPACT family.</text>
</comment>
<dbReference type="SUPFAM" id="SSF54211">
    <property type="entry name" value="Ribosomal protein S5 domain 2-like"/>
    <property type="match status" value="1"/>
</dbReference>
<accession>A0A7I8D6K0</accession>
<evidence type="ECO:0000259" key="3">
    <source>
        <dbReference type="Pfam" id="PF09186"/>
    </source>
</evidence>
<dbReference type="PANTHER" id="PTHR16301:SF20">
    <property type="entry name" value="IMPACT FAMILY MEMBER YIGZ"/>
    <property type="match status" value="1"/>
</dbReference>
<dbReference type="NCBIfam" id="TIGR00257">
    <property type="entry name" value="IMPACT_YIGZ"/>
    <property type="match status" value="1"/>
</dbReference>
<dbReference type="PROSITE" id="PS00910">
    <property type="entry name" value="UPF0029"/>
    <property type="match status" value="1"/>
</dbReference>
<dbReference type="Gene3D" id="3.30.230.30">
    <property type="entry name" value="Impact, N-terminal domain"/>
    <property type="match status" value="1"/>
</dbReference>
<keyword evidence="5" id="KW-1185">Reference proteome</keyword>
<dbReference type="GO" id="GO:0005737">
    <property type="term" value="C:cytoplasm"/>
    <property type="evidence" value="ECO:0007669"/>
    <property type="project" value="TreeGrafter"/>
</dbReference>
<reference evidence="5" key="1">
    <citation type="submission" date="2020-07" db="EMBL/GenBank/DDBJ databases">
        <title>Complete genome sequencing of Clostridia bacterium strain 12CBH8.</title>
        <authorList>
            <person name="Sakamoto M."/>
            <person name="Murakami T."/>
            <person name="Mori H."/>
        </authorList>
    </citation>
    <scope>NUCLEOTIDE SEQUENCE [LARGE SCALE GENOMIC DNA]</scope>
    <source>
        <strain evidence="5">12CBH8</strain>
    </source>
</reference>
<dbReference type="Gene3D" id="3.30.70.240">
    <property type="match status" value="1"/>
</dbReference>
<proteinExistence type="inferred from homology"/>